<evidence type="ECO:0000256" key="1">
    <source>
        <dbReference type="ARBA" id="ARBA00022574"/>
    </source>
</evidence>
<accession>A0AAV9J149</accession>
<gene>
    <name evidence="5" type="ORF">CDCA_CDCA15G4064</name>
</gene>
<dbReference type="PRINTS" id="PR00320">
    <property type="entry name" value="GPROTEINBRPT"/>
</dbReference>
<dbReference type="AlphaFoldDB" id="A0AAV9J149"/>
<dbReference type="PANTHER" id="PTHR19848:SF8">
    <property type="entry name" value="F-BOX AND WD REPEAT DOMAIN CONTAINING 7"/>
    <property type="match status" value="1"/>
</dbReference>
<comment type="caution">
    <text evidence="5">The sequence shown here is derived from an EMBL/GenBank/DDBJ whole genome shotgun (WGS) entry which is preliminary data.</text>
</comment>
<name>A0AAV9J149_CYACA</name>
<dbReference type="InterPro" id="IPR001680">
    <property type="entry name" value="WD40_rpt"/>
</dbReference>
<keyword evidence="6" id="KW-1185">Reference proteome</keyword>
<dbReference type="InterPro" id="IPR019775">
    <property type="entry name" value="WD40_repeat_CS"/>
</dbReference>
<feature type="repeat" description="WD" evidence="3">
    <location>
        <begin position="216"/>
        <end position="257"/>
    </location>
</feature>
<evidence type="ECO:0000313" key="6">
    <source>
        <dbReference type="Proteomes" id="UP001301350"/>
    </source>
</evidence>
<dbReference type="Proteomes" id="UP001301350">
    <property type="component" value="Unassembled WGS sequence"/>
</dbReference>
<feature type="region of interest" description="Disordered" evidence="4">
    <location>
        <begin position="1"/>
        <end position="20"/>
    </location>
</feature>
<evidence type="ECO:0000313" key="5">
    <source>
        <dbReference type="EMBL" id="KAK4538039.1"/>
    </source>
</evidence>
<dbReference type="EMBL" id="JANCYW010000015">
    <property type="protein sequence ID" value="KAK4538039.1"/>
    <property type="molecule type" value="Genomic_DNA"/>
</dbReference>
<evidence type="ECO:0000256" key="2">
    <source>
        <dbReference type="ARBA" id="ARBA00022737"/>
    </source>
</evidence>
<evidence type="ECO:0000256" key="4">
    <source>
        <dbReference type="SAM" id="MobiDB-lite"/>
    </source>
</evidence>
<sequence length="393" mass="41054">MPSKRETADSASARGETEQLAQALERDAPLRETVVTRHANWVQTLAFSPTGRSLLTGSNDGSVRVSEPESGVTKLEIRGDVGGQVYATAVTPAADAVAIASGDGKIYVYDTDTVTEANGQMRLSARLRRVLNSHGGNAVLSLAIGRDAKTLYSGSVGRDILIHDMVSGKELGRLVGHEGYVYTLAVSPDGALLASGSGDETVRVWNLADGTCLHALTEHIGWVWGVDFHPRDGTLASGSNDRTVCIWNAKTGEMLHKVEVHEHVYSLQFAPTTGRFLLCGTSGKRPIRVYDTEKGYAEHVRASTQQAGRVFAVAFAKAETAFAAGSEDGTVVLYTPAGRGEAAAAAAAMPATGVATAPTTEAGTEAAAAKETKHRGGGFCGGLCACFGSSSNT</sequence>
<dbReference type="InterPro" id="IPR015943">
    <property type="entry name" value="WD40/YVTN_repeat-like_dom_sf"/>
</dbReference>
<dbReference type="Gene3D" id="2.130.10.10">
    <property type="entry name" value="YVTN repeat-like/Quinoprotein amine dehydrogenase"/>
    <property type="match status" value="2"/>
</dbReference>
<dbReference type="GO" id="GO:0005730">
    <property type="term" value="C:nucleolus"/>
    <property type="evidence" value="ECO:0007669"/>
    <property type="project" value="UniProtKB-SubCell"/>
</dbReference>
<dbReference type="InterPro" id="IPR020472">
    <property type="entry name" value="WD40_PAC1"/>
</dbReference>
<dbReference type="PROSITE" id="PS50294">
    <property type="entry name" value="WD_REPEATS_REGION"/>
    <property type="match status" value="3"/>
</dbReference>
<dbReference type="InterPro" id="IPR011047">
    <property type="entry name" value="Quinoprotein_ADH-like_sf"/>
</dbReference>
<dbReference type="CDD" id="cd00200">
    <property type="entry name" value="WD40"/>
    <property type="match status" value="1"/>
</dbReference>
<dbReference type="PROSITE" id="PS00678">
    <property type="entry name" value="WD_REPEATS_1"/>
    <property type="match status" value="2"/>
</dbReference>
<keyword evidence="2" id="KW-0677">Repeat</keyword>
<organism evidence="5 6">
    <name type="scientific">Cyanidium caldarium</name>
    <name type="common">Red alga</name>
    <dbReference type="NCBI Taxonomy" id="2771"/>
    <lineage>
        <taxon>Eukaryota</taxon>
        <taxon>Rhodophyta</taxon>
        <taxon>Bangiophyceae</taxon>
        <taxon>Cyanidiales</taxon>
        <taxon>Cyanidiaceae</taxon>
        <taxon>Cyanidium</taxon>
    </lineage>
</organism>
<dbReference type="PANTHER" id="PTHR19848">
    <property type="entry name" value="WD40 REPEAT PROTEIN"/>
    <property type="match status" value="1"/>
</dbReference>
<evidence type="ECO:0008006" key="7">
    <source>
        <dbReference type="Google" id="ProtNLM"/>
    </source>
</evidence>
<proteinExistence type="predicted"/>
<reference evidence="5 6" key="1">
    <citation type="submission" date="2022-07" db="EMBL/GenBank/DDBJ databases">
        <title>Genome-wide signatures of adaptation to extreme environments.</title>
        <authorList>
            <person name="Cho C.H."/>
            <person name="Yoon H.S."/>
        </authorList>
    </citation>
    <scope>NUCLEOTIDE SEQUENCE [LARGE SCALE GENOMIC DNA]</scope>
    <source>
        <strain evidence="5 6">DBV 063 E5</strain>
    </source>
</reference>
<protein>
    <recommendedName>
        <fullName evidence="7">Guanine nucleotide-binding protein subunit beta-like protein</fullName>
    </recommendedName>
</protein>
<feature type="repeat" description="WD" evidence="3">
    <location>
        <begin position="35"/>
        <end position="65"/>
    </location>
</feature>
<dbReference type="SMART" id="SM00320">
    <property type="entry name" value="WD40"/>
    <property type="match status" value="7"/>
</dbReference>
<dbReference type="GO" id="GO:0000027">
    <property type="term" value="P:ribosomal large subunit assembly"/>
    <property type="evidence" value="ECO:0007669"/>
    <property type="project" value="TreeGrafter"/>
</dbReference>
<dbReference type="PROSITE" id="PS50082">
    <property type="entry name" value="WD_REPEATS_2"/>
    <property type="match status" value="3"/>
</dbReference>
<dbReference type="SUPFAM" id="SSF50998">
    <property type="entry name" value="Quinoprotein alcohol dehydrogenase-like"/>
    <property type="match status" value="1"/>
</dbReference>
<keyword evidence="1 3" id="KW-0853">WD repeat</keyword>
<dbReference type="Pfam" id="PF00400">
    <property type="entry name" value="WD40"/>
    <property type="match status" value="4"/>
</dbReference>
<feature type="repeat" description="WD" evidence="3">
    <location>
        <begin position="174"/>
        <end position="215"/>
    </location>
</feature>
<evidence type="ECO:0000256" key="3">
    <source>
        <dbReference type="PROSITE-ProRule" id="PRU00221"/>
    </source>
</evidence>